<gene>
    <name evidence="1" type="ORF">OCBIM_22012443mg</name>
</gene>
<proteinExistence type="predicted"/>
<evidence type="ECO:0000313" key="1">
    <source>
        <dbReference type="EMBL" id="KOF89885.1"/>
    </source>
</evidence>
<name>A0A0L8HM72_OCTBM</name>
<dbReference type="AlphaFoldDB" id="A0A0L8HM72"/>
<dbReference type="EMBL" id="KQ417911">
    <property type="protein sequence ID" value="KOF89885.1"/>
    <property type="molecule type" value="Genomic_DNA"/>
</dbReference>
<sequence>MKHARFISFQSLHIHCIQSPLFAPIVTSHFITQASYKLPFIQRKNPYIASRYKNLPELLPCFSYSSFSASRNFLPPLLIKSSR</sequence>
<organism evidence="1">
    <name type="scientific">Octopus bimaculoides</name>
    <name type="common">California two-spotted octopus</name>
    <dbReference type="NCBI Taxonomy" id="37653"/>
    <lineage>
        <taxon>Eukaryota</taxon>
        <taxon>Metazoa</taxon>
        <taxon>Spiralia</taxon>
        <taxon>Lophotrochozoa</taxon>
        <taxon>Mollusca</taxon>
        <taxon>Cephalopoda</taxon>
        <taxon>Coleoidea</taxon>
        <taxon>Octopodiformes</taxon>
        <taxon>Octopoda</taxon>
        <taxon>Incirrata</taxon>
        <taxon>Octopodidae</taxon>
        <taxon>Octopus</taxon>
    </lineage>
</organism>
<reference evidence="1" key="1">
    <citation type="submission" date="2015-07" db="EMBL/GenBank/DDBJ databases">
        <title>MeaNS - Measles Nucleotide Surveillance Program.</title>
        <authorList>
            <person name="Tran T."/>
            <person name="Druce J."/>
        </authorList>
    </citation>
    <scope>NUCLEOTIDE SEQUENCE</scope>
    <source>
        <strain evidence="1">UCB-OBI-ISO-001</strain>
        <tissue evidence="1">Gonad</tissue>
    </source>
</reference>
<protein>
    <submittedName>
        <fullName evidence="1">Uncharacterized protein</fullName>
    </submittedName>
</protein>
<accession>A0A0L8HM72</accession>